<evidence type="ECO:0000256" key="1">
    <source>
        <dbReference type="PROSITE-ProRule" id="PRU00023"/>
    </source>
</evidence>
<dbReference type="SUPFAM" id="SSF48403">
    <property type="entry name" value="Ankyrin repeat"/>
    <property type="match status" value="1"/>
</dbReference>
<dbReference type="PROSITE" id="PS50297">
    <property type="entry name" value="ANK_REP_REGION"/>
    <property type="match status" value="1"/>
</dbReference>
<dbReference type="PANTHER" id="PTHR24133:SF40">
    <property type="entry name" value="ANKYRIN REPEAT DOMAIN 44"/>
    <property type="match status" value="1"/>
</dbReference>
<dbReference type="PROSITE" id="PS50088">
    <property type="entry name" value="ANK_REPEAT"/>
    <property type="match status" value="1"/>
</dbReference>
<proteinExistence type="predicted"/>
<dbReference type="SMART" id="SM00248">
    <property type="entry name" value="ANK"/>
    <property type="match status" value="3"/>
</dbReference>
<evidence type="ECO:0000313" key="3">
    <source>
        <dbReference type="Proteomes" id="UP000604046"/>
    </source>
</evidence>
<accession>A0A812MU67</accession>
<reference evidence="2" key="1">
    <citation type="submission" date="2021-02" db="EMBL/GenBank/DDBJ databases">
        <authorList>
            <person name="Dougan E. K."/>
            <person name="Rhodes N."/>
            <person name="Thang M."/>
            <person name="Chan C."/>
        </authorList>
    </citation>
    <scope>NUCLEOTIDE SEQUENCE</scope>
</reference>
<dbReference type="Proteomes" id="UP000604046">
    <property type="component" value="Unassembled WGS sequence"/>
</dbReference>
<organism evidence="2 3">
    <name type="scientific">Symbiodinium natans</name>
    <dbReference type="NCBI Taxonomy" id="878477"/>
    <lineage>
        <taxon>Eukaryota</taxon>
        <taxon>Sar</taxon>
        <taxon>Alveolata</taxon>
        <taxon>Dinophyceae</taxon>
        <taxon>Suessiales</taxon>
        <taxon>Symbiodiniaceae</taxon>
        <taxon>Symbiodinium</taxon>
    </lineage>
</organism>
<keyword evidence="1" id="KW-0040">ANK repeat</keyword>
<sequence length="590" mass="64571">MKVTDVLKMHGTPEPHAALMRLGLLHERQPGMNVVFVSHQWLSMHHPDPDGHQFAVLRDALAALIDGSLHVEAHVVDIIYNTAPTMTAQFRRDLLDSYVWLDWFSVPQLALKDILRNDAEIRTHQTLQANAIQSIPSYVENCETLLILAPDLQHVDSGMYCNYTSWLSRGWCRAELWFYLLSGVGERIPIVAFSPTNAHYMSKFAWHVNTIATGNFSVEADRTIISYLGELAAESKLQQLKEIGPTNHYRFYLSNRRYFMGQTSDAWDMPSFLEEFGFDSLEAATSDRSGMNPVMCAVLCEDMVLIRQLAEARADVNIPAEGCGAVSLYDGMTPLIVAARTGQSPQMLSLLVDLKLGCCSGTSTKKADVQARTLSGVDALLLCRNVAQIQVLLEALIAPNHWQCHAVMPPMTPTALAKPPAVPASCPYQCDVLALRQGQMSMDSGCRKAAGDHSGSPRHAAALFTGIAETFGVCLGHGTVPKAKLLLACQANVNAQICMSGRLSWTSQLAQTQCSMLGFATAPSQTRWWASLPGSTPLALATMVGDQALMAFLLDHGAMELANDRGHFPEDLAVSGQHKELLADLRLVSV</sequence>
<dbReference type="EMBL" id="CAJNDS010001602">
    <property type="protein sequence ID" value="CAE7267288.1"/>
    <property type="molecule type" value="Genomic_DNA"/>
</dbReference>
<feature type="repeat" description="ANK" evidence="1">
    <location>
        <begin position="533"/>
        <end position="565"/>
    </location>
</feature>
<comment type="caution">
    <text evidence="2">The sequence shown here is derived from an EMBL/GenBank/DDBJ whole genome shotgun (WGS) entry which is preliminary data.</text>
</comment>
<name>A0A812MU67_9DINO</name>
<dbReference type="InterPro" id="IPR036770">
    <property type="entry name" value="Ankyrin_rpt-contain_sf"/>
</dbReference>
<dbReference type="InterPro" id="IPR002110">
    <property type="entry name" value="Ankyrin_rpt"/>
</dbReference>
<evidence type="ECO:0000313" key="2">
    <source>
        <dbReference type="EMBL" id="CAE7267288.1"/>
    </source>
</evidence>
<gene>
    <name evidence="2" type="ORF">SNAT2548_LOCUS14165</name>
</gene>
<dbReference type="InterPro" id="IPR052391">
    <property type="entry name" value="E3_Ligase-Neurotoxin"/>
</dbReference>
<keyword evidence="3" id="KW-1185">Reference proteome</keyword>
<dbReference type="PANTHER" id="PTHR24133">
    <property type="entry name" value="ANKYRIN DOMAIN-CONTAINING"/>
    <property type="match status" value="1"/>
</dbReference>
<dbReference type="AlphaFoldDB" id="A0A812MU67"/>
<protein>
    <submittedName>
        <fullName evidence="2">Uncharacterized protein</fullName>
    </submittedName>
</protein>
<dbReference type="Gene3D" id="1.25.40.20">
    <property type="entry name" value="Ankyrin repeat-containing domain"/>
    <property type="match status" value="2"/>
</dbReference>